<dbReference type="InterPro" id="IPR036249">
    <property type="entry name" value="Thioredoxin-like_sf"/>
</dbReference>
<evidence type="ECO:0000256" key="1">
    <source>
        <dbReference type="ARBA" id="ARBA00001966"/>
    </source>
</evidence>
<evidence type="ECO:0000256" key="3">
    <source>
        <dbReference type="ARBA" id="ARBA00022528"/>
    </source>
</evidence>
<reference evidence="21 22" key="1">
    <citation type="submission" date="2022-03" db="EMBL/GenBank/DDBJ databases">
        <authorList>
            <person name="Nunn A."/>
            <person name="Chopra R."/>
            <person name="Nunn A."/>
            <person name="Contreras Garrido A."/>
        </authorList>
    </citation>
    <scope>NUCLEOTIDE SEQUENCE [LARGE SCALE GENOMIC DNA]</scope>
</reference>
<evidence type="ECO:0000256" key="11">
    <source>
        <dbReference type="ARBA" id="ARBA00023016"/>
    </source>
</evidence>
<evidence type="ECO:0000256" key="13">
    <source>
        <dbReference type="ARBA" id="ARBA00023192"/>
    </source>
</evidence>
<dbReference type="GO" id="GO:0009973">
    <property type="term" value="F:adenylyl-sulfate reductase activity"/>
    <property type="evidence" value="ECO:0007669"/>
    <property type="project" value="UniProtKB-ARBA"/>
</dbReference>
<keyword evidence="14" id="KW-0676">Redox-active center</keyword>
<comment type="cofactor">
    <cofactor evidence="1">
        <name>[4Fe-4S] cluster</name>
        <dbReference type="ChEBI" id="CHEBI:49883"/>
    </cofactor>
</comment>
<dbReference type="SUPFAM" id="SSF52402">
    <property type="entry name" value="Adenine nucleotide alpha hydrolases-like"/>
    <property type="match status" value="1"/>
</dbReference>
<evidence type="ECO:0000256" key="7">
    <source>
        <dbReference type="ARBA" id="ARBA00022946"/>
    </source>
</evidence>
<feature type="compositionally biased region" description="Low complexity" evidence="19">
    <location>
        <begin position="8"/>
        <end position="24"/>
    </location>
</feature>
<evidence type="ECO:0000256" key="17">
    <source>
        <dbReference type="ARBA" id="ARBA00061610"/>
    </source>
</evidence>
<evidence type="ECO:0000256" key="5">
    <source>
        <dbReference type="ARBA" id="ARBA00022640"/>
    </source>
</evidence>
<dbReference type="InterPro" id="IPR002500">
    <property type="entry name" value="PAPS_reduct_dom"/>
</dbReference>
<evidence type="ECO:0000256" key="6">
    <source>
        <dbReference type="ARBA" id="ARBA00022723"/>
    </source>
</evidence>
<evidence type="ECO:0000256" key="19">
    <source>
        <dbReference type="SAM" id="MobiDB-lite"/>
    </source>
</evidence>
<dbReference type="GO" id="GO:0033741">
    <property type="term" value="F:adenylyl-sulfate reductase (glutathione) activity"/>
    <property type="evidence" value="ECO:0007669"/>
    <property type="project" value="UniProtKB-EC"/>
</dbReference>
<evidence type="ECO:0000313" key="21">
    <source>
        <dbReference type="EMBL" id="CAH2071611.1"/>
    </source>
</evidence>
<evidence type="ECO:0000259" key="20">
    <source>
        <dbReference type="PROSITE" id="PS51352"/>
    </source>
</evidence>
<feature type="domain" description="Thioredoxin" evidence="20">
    <location>
        <begin position="324"/>
        <end position="466"/>
    </location>
</feature>
<organism evidence="21 22">
    <name type="scientific">Thlaspi arvense</name>
    <name type="common">Field penny-cress</name>
    <dbReference type="NCBI Taxonomy" id="13288"/>
    <lineage>
        <taxon>Eukaryota</taxon>
        <taxon>Viridiplantae</taxon>
        <taxon>Streptophyta</taxon>
        <taxon>Embryophyta</taxon>
        <taxon>Tracheophyta</taxon>
        <taxon>Spermatophyta</taxon>
        <taxon>Magnoliopsida</taxon>
        <taxon>eudicotyledons</taxon>
        <taxon>Gunneridae</taxon>
        <taxon>Pentapetalae</taxon>
        <taxon>rosids</taxon>
        <taxon>malvids</taxon>
        <taxon>Brassicales</taxon>
        <taxon>Brassicaceae</taxon>
        <taxon>Thlaspideae</taxon>
        <taxon>Thlaspi</taxon>
    </lineage>
</organism>
<evidence type="ECO:0000256" key="16">
    <source>
        <dbReference type="ARBA" id="ARBA00055819"/>
    </source>
</evidence>
<evidence type="ECO:0000256" key="15">
    <source>
        <dbReference type="ARBA" id="ARBA00050468"/>
    </source>
</evidence>
<evidence type="ECO:0000313" key="22">
    <source>
        <dbReference type="Proteomes" id="UP000836841"/>
    </source>
</evidence>
<dbReference type="NCBIfam" id="NF002537">
    <property type="entry name" value="PRK02090.1"/>
    <property type="match status" value="1"/>
</dbReference>
<keyword evidence="4" id="KW-0028">Amino-acid biosynthesis</keyword>
<evidence type="ECO:0000256" key="10">
    <source>
        <dbReference type="ARBA" id="ARBA00023014"/>
    </source>
</evidence>
<keyword evidence="7" id="KW-0809">Transit peptide</keyword>
<dbReference type="GO" id="GO:0051536">
    <property type="term" value="F:iron-sulfur cluster binding"/>
    <property type="evidence" value="ECO:0007669"/>
    <property type="project" value="UniProtKB-KW"/>
</dbReference>
<evidence type="ECO:0000256" key="4">
    <source>
        <dbReference type="ARBA" id="ARBA00022605"/>
    </source>
</evidence>
<sequence>MSMAATVSSSRITSSGFSRSGISSDPKVSHIGSLRLLDRVHVTPMSLNLSGKRSSVKPLNAEPKTKDSMIPLAATMVAEIAEEVEEVVEIEDFEQLAKKLENASPLEIMDKALEKFGNDIAIAFSGAEDVALIEYAHLTGRPYRVFSLDTGRLNPETYRFLDAVEKHYGIRIEYMFPDSVEVQGLVRSKGLFSFYEDGHQECCRVRKVRPLRRALKGLRAWITGQRKDQSPGTRSEVPIVQVDPVFEGLDGGAGSLVKWNPVANVEGDHVWSFLRTMDVPVNTLHAAGYVSIGCEPCTRAVLPGQHEREGRWWWEDAKAKECGLHKGNIKDDANKGDGVNGKSKPVVEDIFKSESLVALSRQGIENLMKLENRREPWIVVLYAPWCPFCQAMEASYDELAEKLAGSGIKVAKFRADGEQKEFAKQELQLGSFPTILVFPKNSSRPIKYPSEKRDVDSLTSFLNLVR</sequence>
<comment type="function">
    <text evidence="16">Reduces sulfate for Cys biosynthesis. Substrate preference is adenosine-5'-phosphosulfate (APS) &gt;&gt; 3'-phosphoadenosine-5'-phosphosulfate (PAPS). Uses glutathione or DTT as source of protons.</text>
</comment>
<dbReference type="CDD" id="cd02993">
    <property type="entry name" value="PDI_a_APS_reductase"/>
    <property type="match status" value="1"/>
</dbReference>
<dbReference type="GO" id="GO:0046872">
    <property type="term" value="F:metal ion binding"/>
    <property type="evidence" value="ECO:0007669"/>
    <property type="project" value="UniProtKB-KW"/>
</dbReference>
<keyword evidence="5" id="KW-0934">Plastid</keyword>
<dbReference type="AlphaFoldDB" id="A0AAU9SRX1"/>
<dbReference type="HAMAP" id="MF_00063">
    <property type="entry name" value="CysH"/>
    <property type="match status" value="1"/>
</dbReference>
<keyword evidence="22" id="KW-1185">Reference proteome</keyword>
<dbReference type="NCBIfam" id="TIGR00424">
    <property type="entry name" value="APS_reduc"/>
    <property type="match status" value="1"/>
</dbReference>
<feature type="region of interest" description="Disordered" evidence="19">
    <location>
        <begin position="1"/>
        <end position="26"/>
    </location>
</feature>
<keyword evidence="3" id="KW-0150">Chloroplast</keyword>
<dbReference type="InterPro" id="IPR004511">
    <property type="entry name" value="PAPS/APS_Rdtase"/>
</dbReference>
<keyword evidence="6" id="KW-0479">Metal-binding</keyword>
<dbReference type="PROSITE" id="PS51352">
    <property type="entry name" value="THIOREDOXIN_2"/>
    <property type="match status" value="1"/>
</dbReference>
<dbReference type="FunFam" id="3.40.30.10:FF:000252">
    <property type="entry name" value="Phosphoadenosine-phosphosulphate reductase"/>
    <property type="match status" value="1"/>
</dbReference>
<evidence type="ECO:0000256" key="12">
    <source>
        <dbReference type="ARBA" id="ARBA00023157"/>
    </source>
</evidence>
<dbReference type="Proteomes" id="UP000836841">
    <property type="component" value="Chromosome 6"/>
</dbReference>
<comment type="similarity">
    <text evidence="17">Belongs to the APS reductase family.</text>
</comment>
<keyword evidence="11" id="KW-0346">Stress response</keyword>
<keyword evidence="9" id="KW-0408">Iron</keyword>
<comment type="catalytic activity">
    <reaction evidence="15">
        <text>glutathione disulfide + sulfite + AMP + 2 H(+) = adenosine 5'-phosphosulfate + 2 glutathione</text>
        <dbReference type="Rhea" id="RHEA:14141"/>
        <dbReference type="ChEBI" id="CHEBI:15378"/>
        <dbReference type="ChEBI" id="CHEBI:17359"/>
        <dbReference type="ChEBI" id="CHEBI:57925"/>
        <dbReference type="ChEBI" id="CHEBI:58243"/>
        <dbReference type="ChEBI" id="CHEBI:58297"/>
        <dbReference type="ChEBI" id="CHEBI:456215"/>
        <dbReference type="EC" id="1.8.4.9"/>
    </reaction>
</comment>
<dbReference type="Gene3D" id="3.40.50.620">
    <property type="entry name" value="HUPs"/>
    <property type="match status" value="1"/>
</dbReference>
<name>A0AAU9SRX1_THLAR</name>
<proteinExistence type="inferred from homology"/>
<dbReference type="Pfam" id="PF01507">
    <property type="entry name" value="PAPS_reduct"/>
    <property type="match status" value="1"/>
</dbReference>
<accession>A0AAU9SRX1</accession>
<evidence type="ECO:0000256" key="2">
    <source>
        <dbReference type="ARBA" id="ARBA00004229"/>
    </source>
</evidence>
<keyword evidence="13" id="KW-0198">Cysteine biosynthesis</keyword>
<dbReference type="Gene3D" id="3.40.30.10">
    <property type="entry name" value="Glutaredoxin"/>
    <property type="match status" value="1"/>
</dbReference>
<protein>
    <recommendedName>
        <fullName evidence="18">adenylyl-sulfate reductase (glutathione)</fullName>
        <ecNumber evidence="18">1.8.4.9</ecNumber>
    </recommendedName>
</protein>
<keyword evidence="12" id="KW-1015">Disulfide bond</keyword>
<dbReference type="GO" id="GO:0009507">
    <property type="term" value="C:chloroplast"/>
    <property type="evidence" value="ECO:0007669"/>
    <property type="project" value="UniProtKB-SubCell"/>
</dbReference>
<dbReference type="CDD" id="cd23945">
    <property type="entry name" value="PAPS_reductase"/>
    <property type="match status" value="1"/>
</dbReference>
<comment type="subcellular location">
    <subcellularLocation>
        <location evidence="2">Plastid</location>
        <location evidence="2">Chloroplast</location>
    </subcellularLocation>
</comment>
<dbReference type="PANTHER" id="PTHR46482">
    <property type="entry name" value="5'-ADENYLYLSULFATE REDUCTASE 3, CHLOROPLASTIC"/>
    <property type="match status" value="1"/>
</dbReference>
<dbReference type="InterPro" id="IPR014729">
    <property type="entry name" value="Rossmann-like_a/b/a_fold"/>
</dbReference>
<keyword evidence="8" id="KW-0560">Oxidoreductase</keyword>
<evidence type="ECO:0000256" key="14">
    <source>
        <dbReference type="ARBA" id="ARBA00023284"/>
    </source>
</evidence>
<dbReference type="GO" id="GO:0019379">
    <property type="term" value="P:sulfate assimilation, phosphoadenylyl sulfate reduction by phosphoadenylyl-sulfate reductase (thioredoxin)"/>
    <property type="evidence" value="ECO:0007669"/>
    <property type="project" value="InterPro"/>
</dbReference>
<dbReference type="InterPro" id="IPR004508">
    <property type="entry name" value="Thioredoxin-indep_APS_Rdtase"/>
</dbReference>
<dbReference type="SUPFAM" id="SSF52833">
    <property type="entry name" value="Thioredoxin-like"/>
    <property type="match status" value="1"/>
</dbReference>
<evidence type="ECO:0000256" key="9">
    <source>
        <dbReference type="ARBA" id="ARBA00023004"/>
    </source>
</evidence>
<evidence type="ECO:0000256" key="8">
    <source>
        <dbReference type="ARBA" id="ARBA00023002"/>
    </source>
</evidence>
<evidence type="ECO:0000256" key="18">
    <source>
        <dbReference type="ARBA" id="ARBA00067033"/>
    </source>
</evidence>
<dbReference type="EC" id="1.8.4.9" evidence="18"/>
<dbReference type="PANTHER" id="PTHR46482:SF9">
    <property type="entry name" value="5'-ADENYLYLSULFATE REDUCTASE 1, CHLOROPLASTIC"/>
    <property type="match status" value="1"/>
</dbReference>
<dbReference type="EMBL" id="OU466862">
    <property type="protein sequence ID" value="CAH2071611.1"/>
    <property type="molecule type" value="Genomic_DNA"/>
</dbReference>
<dbReference type="GO" id="GO:0019344">
    <property type="term" value="P:cysteine biosynthetic process"/>
    <property type="evidence" value="ECO:0007669"/>
    <property type="project" value="UniProtKB-KW"/>
</dbReference>
<keyword evidence="10" id="KW-0411">Iron-sulfur</keyword>
<dbReference type="InterPro" id="IPR013766">
    <property type="entry name" value="Thioredoxin_domain"/>
</dbReference>
<gene>
    <name evidence="21" type="ORF">TAV2_LOCUS21263</name>
</gene>
<dbReference type="GO" id="GO:0004604">
    <property type="term" value="F:phosphoadenylyl-sulfate reductase (thioredoxin) activity"/>
    <property type="evidence" value="ECO:0007669"/>
    <property type="project" value="InterPro"/>
</dbReference>
<dbReference type="FunFam" id="3.40.50.620:FF:000153">
    <property type="entry name" value="Phosphoadenosine phosphosulfate reductase"/>
    <property type="match status" value="1"/>
</dbReference>
<dbReference type="Pfam" id="PF00085">
    <property type="entry name" value="Thioredoxin"/>
    <property type="match status" value="1"/>
</dbReference>